<evidence type="ECO:0000313" key="2">
    <source>
        <dbReference type="Proteomes" id="UP000479357"/>
    </source>
</evidence>
<proteinExistence type="predicted"/>
<organism evidence="1 2">
    <name type="scientific">Alteromonas phage vB_AmeM_PT11-V22</name>
    <dbReference type="NCBI Taxonomy" id="2704031"/>
    <lineage>
        <taxon>Viruses</taxon>
        <taxon>Duplodnaviria</taxon>
        <taxon>Heunggongvirae</taxon>
        <taxon>Uroviricota</taxon>
        <taxon>Caudoviricetes</taxon>
        <taxon>Myoalterovirus</taxon>
        <taxon>Myoalterovirus PT11V22</taxon>
    </lineage>
</organism>
<dbReference type="RefSeq" id="YP_009855724.1">
    <property type="nucleotide sequence ID" value="NC_048847.1"/>
</dbReference>
<sequence length="171" mass="19582">MIRSDWLKNINRCIDQRNREELDDYFTRFPSFKLSSAIEKKLLQVFPDMYQEPTTVSVSGIDEGEPFDVMVARKLSSKYNNAKERGIEFGLSFTSVKNIMKAKKCYYTGLPLTKRTLTIDRIDSNKGYVKGNVVACHTDANSFKNIIESGHNGLDLKQATKLISKWNKSIK</sequence>
<dbReference type="Gene3D" id="3.30.40.220">
    <property type="match status" value="1"/>
</dbReference>
<accession>A0A6C0R0P0</accession>
<dbReference type="GeneID" id="55626464"/>
<dbReference type="Proteomes" id="UP000479357">
    <property type="component" value="Segment"/>
</dbReference>
<dbReference type="EMBL" id="MN877442">
    <property type="protein sequence ID" value="QHZ59800.1"/>
    <property type="molecule type" value="Genomic_DNA"/>
</dbReference>
<reference evidence="1 2" key="1">
    <citation type="submission" date="2019-12" db="EMBL/GenBank/DDBJ databases">
        <title>Alteromonas phage V22 represents a new genus of marine bacteriophages that requires a novel tail fiber chaperone for host recognition.</title>
        <authorList>
            <person name="Gonzalez-Serrano R."/>
            <person name="Dunne M."/>
            <person name="Rosselli R."/>
            <person name="Martin-Cuadrado A.-B."/>
            <person name="Grosboillot V."/>
            <person name="Zinsli L."/>
            <person name="Roda-Garcia J.J."/>
            <person name="Loessner M.J."/>
            <person name="Rodriguez-Valera F."/>
        </authorList>
    </citation>
    <scope>NUCLEOTIDE SEQUENCE [LARGE SCALE GENOMIC DNA]</scope>
</reference>
<keyword evidence="2" id="KW-1185">Reference proteome</keyword>
<dbReference type="KEGG" id="vg:55626464"/>
<evidence type="ECO:0000313" key="1">
    <source>
        <dbReference type="EMBL" id="QHZ59800.1"/>
    </source>
</evidence>
<protein>
    <submittedName>
        <fullName evidence="1">Anti-sigma factor</fullName>
    </submittedName>
</protein>
<name>A0A6C0R0P0_9CAUD</name>